<dbReference type="Pfam" id="PF05890">
    <property type="entry name" value="Ebp2"/>
    <property type="match status" value="1"/>
</dbReference>
<evidence type="ECO:0000256" key="6">
    <source>
        <dbReference type="SAM" id="MobiDB-lite"/>
    </source>
</evidence>
<keyword evidence="3" id="KW-0690">Ribosome biogenesis</keyword>
<keyword evidence="5" id="KW-0539">Nucleus</keyword>
<dbReference type="OMA" id="DAHKGRD"/>
<keyword evidence="4" id="KW-0175">Coiled coil</keyword>
<reference evidence="8" key="1">
    <citation type="journal article" date="2018" name="Proc. Natl. Acad. Sci. U.S.A.">
        <title>Linking secondary metabolites to gene clusters through genome sequencing of six diverse Aspergillus species.</title>
        <authorList>
            <person name="Kaerboelling I."/>
            <person name="Vesth T.C."/>
            <person name="Frisvad J.C."/>
            <person name="Nybo J.L."/>
            <person name="Theobald S."/>
            <person name="Kuo A."/>
            <person name="Bowyer P."/>
            <person name="Matsuda Y."/>
            <person name="Mondo S."/>
            <person name="Lyhne E.K."/>
            <person name="Kogle M.E."/>
            <person name="Clum A."/>
            <person name="Lipzen A."/>
            <person name="Salamov A."/>
            <person name="Ngan C.Y."/>
            <person name="Daum C."/>
            <person name="Chiniquy J."/>
            <person name="Barry K."/>
            <person name="LaButti K."/>
            <person name="Haridas S."/>
            <person name="Simmons B.A."/>
            <person name="Magnuson J.K."/>
            <person name="Mortensen U.H."/>
            <person name="Larsen T.O."/>
            <person name="Grigoriev I.V."/>
            <person name="Baker S.E."/>
            <person name="Andersen M.R."/>
        </authorList>
    </citation>
    <scope>NUCLEOTIDE SEQUENCE [LARGE SCALE GENOMIC DNA]</scope>
    <source>
        <strain evidence="8">IBT 16806</strain>
    </source>
</reference>
<accession>A0A2I1CIU7</accession>
<comment type="subcellular location">
    <subcellularLocation>
        <location evidence="1">Nucleus</location>
        <location evidence="1">Nucleolus</location>
    </subcellularLocation>
</comment>
<comment type="similarity">
    <text evidence="2">Belongs to the EBP2 family.</text>
</comment>
<evidence type="ECO:0000313" key="7">
    <source>
        <dbReference type="EMBL" id="PKX97514.1"/>
    </source>
</evidence>
<dbReference type="PANTHER" id="PTHR13028">
    <property type="entry name" value="RRNA PROCESSING PROTEIN EBNA1-BINDING PROTEIN-RELATED"/>
    <property type="match status" value="1"/>
</dbReference>
<evidence type="ECO:0000256" key="4">
    <source>
        <dbReference type="ARBA" id="ARBA00023054"/>
    </source>
</evidence>
<dbReference type="GO" id="GO:0005730">
    <property type="term" value="C:nucleolus"/>
    <property type="evidence" value="ECO:0007669"/>
    <property type="project" value="UniProtKB-SubCell"/>
</dbReference>
<feature type="region of interest" description="Disordered" evidence="6">
    <location>
        <begin position="241"/>
        <end position="373"/>
    </location>
</feature>
<keyword evidence="8" id="KW-1185">Reference proteome</keyword>
<name>A0A2I1CIU7_ASPN1</name>
<dbReference type="PANTHER" id="PTHR13028:SF0">
    <property type="entry name" value="RRNA-PROCESSING PROTEIN EBP2-RELATED"/>
    <property type="match status" value="1"/>
</dbReference>
<sequence>MPKRSKLLQALDAHKGRDYDAEKQKKLVKAAEKRKATKKTDSGDDENREEESVETNGKVESENLKSKKRNAPEDEEDDGSSDNEDEESDKEDEEDEEEEGEEEEEEDIPLSDLSEDEREDVVPHQRLTINNSAAINASIKRISFITSQTPFSEHNSLVSKEPIEVPDPNDDLNRELAFYKVCQAAASEARSLLKKEGVPFTRPGDYFAEMVKTDEHMSKIKKKLYDEAAAKKAAAEARKQRDLKKFGKQVQVAKLQQRQKEKRETLEKINELKKKRKADKSGITDNDNDLFDIAIEDSGKSDSRKRSRGNESGGPSLKRQKKNEKYGFGGKKRHAKSGDAISSGDLRNFSVKKMKGGSKRPGKSKRAAAKGRS</sequence>
<organism evidence="7 8">
    <name type="scientific">Aspergillus novofumigatus (strain IBT 16806)</name>
    <dbReference type="NCBI Taxonomy" id="1392255"/>
    <lineage>
        <taxon>Eukaryota</taxon>
        <taxon>Fungi</taxon>
        <taxon>Dikarya</taxon>
        <taxon>Ascomycota</taxon>
        <taxon>Pezizomycotina</taxon>
        <taxon>Eurotiomycetes</taxon>
        <taxon>Eurotiomycetidae</taxon>
        <taxon>Eurotiales</taxon>
        <taxon>Aspergillaceae</taxon>
        <taxon>Aspergillus</taxon>
        <taxon>Aspergillus subgen. Fumigati</taxon>
    </lineage>
</organism>
<dbReference type="Proteomes" id="UP000234474">
    <property type="component" value="Unassembled WGS sequence"/>
</dbReference>
<dbReference type="RefSeq" id="XP_024686109.1">
    <property type="nucleotide sequence ID" value="XM_024826753.1"/>
</dbReference>
<dbReference type="GO" id="GO:0030687">
    <property type="term" value="C:preribosome, large subunit precursor"/>
    <property type="evidence" value="ECO:0007669"/>
    <property type="project" value="TreeGrafter"/>
</dbReference>
<dbReference type="GeneID" id="36534078"/>
<evidence type="ECO:0000256" key="3">
    <source>
        <dbReference type="ARBA" id="ARBA00022517"/>
    </source>
</evidence>
<dbReference type="AlphaFoldDB" id="A0A2I1CIU7"/>
<feature type="compositionally biased region" description="Basic and acidic residues" evidence="6">
    <location>
        <begin position="258"/>
        <end position="272"/>
    </location>
</feature>
<dbReference type="OrthoDB" id="443772at2759"/>
<dbReference type="GO" id="GO:0006364">
    <property type="term" value="P:rRNA processing"/>
    <property type="evidence" value="ECO:0007669"/>
    <property type="project" value="TreeGrafter"/>
</dbReference>
<gene>
    <name evidence="7" type="ORF">P174DRAFT_439281</name>
</gene>
<evidence type="ECO:0000256" key="2">
    <source>
        <dbReference type="ARBA" id="ARBA00007336"/>
    </source>
</evidence>
<dbReference type="GO" id="GO:0034399">
    <property type="term" value="C:nuclear periphery"/>
    <property type="evidence" value="ECO:0007669"/>
    <property type="project" value="TreeGrafter"/>
</dbReference>
<evidence type="ECO:0000313" key="8">
    <source>
        <dbReference type="Proteomes" id="UP000234474"/>
    </source>
</evidence>
<feature type="compositionally biased region" description="Basic residues" evidence="6">
    <location>
        <begin position="350"/>
        <end position="373"/>
    </location>
</feature>
<dbReference type="InterPro" id="IPR008610">
    <property type="entry name" value="Ebp2"/>
</dbReference>
<proteinExistence type="inferred from homology"/>
<protein>
    <submittedName>
        <fullName evidence="7">Putative rRNA processing protein</fullName>
    </submittedName>
</protein>
<dbReference type="EMBL" id="MSZS01000002">
    <property type="protein sequence ID" value="PKX97514.1"/>
    <property type="molecule type" value="Genomic_DNA"/>
</dbReference>
<dbReference type="STRING" id="1392255.A0A2I1CIU7"/>
<dbReference type="GO" id="GO:0042273">
    <property type="term" value="P:ribosomal large subunit biogenesis"/>
    <property type="evidence" value="ECO:0007669"/>
    <property type="project" value="TreeGrafter"/>
</dbReference>
<dbReference type="VEuPathDB" id="FungiDB:P174DRAFT_439281"/>
<feature type="compositionally biased region" description="Acidic residues" evidence="6">
    <location>
        <begin position="73"/>
        <end position="119"/>
    </location>
</feature>
<feature type="compositionally biased region" description="Basic and acidic residues" evidence="6">
    <location>
        <begin position="12"/>
        <end position="42"/>
    </location>
</feature>
<feature type="region of interest" description="Disordered" evidence="6">
    <location>
        <begin position="1"/>
        <end position="125"/>
    </location>
</feature>
<evidence type="ECO:0000256" key="1">
    <source>
        <dbReference type="ARBA" id="ARBA00004604"/>
    </source>
</evidence>
<feature type="compositionally biased region" description="Acidic residues" evidence="6">
    <location>
        <begin position="43"/>
        <end position="53"/>
    </location>
</feature>
<evidence type="ECO:0000256" key="5">
    <source>
        <dbReference type="ARBA" id="ARBA00023242"/>
    </source>
</evidence>
<comment type="caution">
    <text evidence="7">The sequence shown here is derived from an EMBL/GenBank/DDBJ whole genome shotgun (WGS) entry which is preliminary data.</text>
</comment>